<proteinExistence type="predicted"/>
<dbReference type="EMBL" id="JAMGBB010000001">
    <property type="protein sequence ID" value="MCL6741772.1"/>
    <property type="molecule type" value="Genomic_DNA"/>
</dbReference>
<protein>
    <submittedName>
        <fullName evidence="1">Uncharacterized protein</fullName>
    </submittedName>
</protein>
<name>A0ABT0SCA3_9SPHN</name>
<evidence type="ECO:0000313" key="1">
    <source>
        <dbReference type="EMBL" id="MCL6741772.1"/>
    </source>
</evidence>
<dbReference type="RefSeq" id="WP_249916138.1">
    <property type="nucleotide sequence ID" value="NZ_JAMGBB010000001.1"/>
</dbReference>
<dbReference type="Proteomes" id="UP001165383">
    <property type="component" value="Unassembled WGS sequence"/>
</dbReference>
<comment type="caution">
    <text evidence="1">The sequence shown here is derived from an EMBL/GenBank/DDBJ whole genome shotgun (WGS) entry which is preliminary data.</text>
</comment>
<reference evidence="1" key="1">
    <citation type="submission" date="2022-05" db="EMBL/GenBank/DDBJ databases">
        <authorList>
            <person name="Jo J.-H."/>
            <person name="Im W.-T."/>
        </authorList>
    </citation>
    <scope>NUCLEOTIDE SEQUENCE</scope>
    <source>
        <strain evidence="1">RB56-2</strain>
    </source>
</reference>
<keyword evidence="2" id="KW-1185">Reference proteome</keyword>
<organism evidence="1 2">
    <name type="scientific">Sphingomonas brevis</name>
    <dbReference type="NCBI Taxonomy" id="2908206"/>
    <lineage>
        <taxon>Bacteria</taxon>
        <taxon>Pseudomonadati</taxon>
        <taxon>Pseudomonadota</taxon>
        <taxon>Alphaproteobacteria</taxon>
        <taxon>Sphingomonadales</taxon>
        <taxon>Sphingomonadaceae</taxon>
        <taxon>Sphingomonas</taxon>
    </lineage>
</organism>
<evidence type="ECO:0000313" key="2">
    <source>
        <dbReference type="Proteomes" id="UP001165383"/>
    </source>
</evidence>
<accession>A0ABT0SCA3</accession>
<sequence>MIVTAAEMARAVGIDPKRFRSALRAANFPWHGRDQPWSVEQGSSEHRQLAEVLDGLRAGLRRSAVSGARPARLGSRDGSDEHYIIDLCDEVLGQRAHRGHKFDFLRGDADRNGIARSLPVDAYYPALSLVIEYCERQHSESVPFFDRRETVSGVGRGEQRAIYDQRRKDILPRNGIALMVLSYGEFGHDGAKRLLRRSEDRSIIEQRLAIVLADRS</sequence>
<gene>
    <name evidence="1" type="ORF">LZ518_11605</name>
</gene>